<dbReference type="RefSeq" id="WP_373947965.1">
    <property type="nucleotide sequence ID" value="NZ_JBHDLN010000001.1"/>
</dbReference>
<accession>A0ABV4USD0</accession>
<dbReference type="PANTHER" id="PTHR33639">
    <property type="entry name" value="THIOL-DISULFIDE OXIDOREDUCTASE DCC"/>
    <property type="match status" value="1"/>
</dbReference>
<evidence type="ECO:0000313" key="2">
    <source>
        <dbReference type="Proteomes" id="UP001575622"/>
    </source>
</evidence>
<proteinExistence type="predicted"/>
<protein>
    <submittedName>
        <fullName evidence="1">Thiol-disulfide oxidoreductase DCC family protein</fullName>
    </submittedName>
</protein>
<dbReference type="EMBL" id="JBHDLN010000001">
    <property type="protein sequence ID" value="MFB0840737.1"/>
    <property type="molecule type" value="Genomic_DNA"/>
</dbReference>
<dbReference type="Proteomes" id="UP001575622">
    <property type="component" value="Unassembled WGS sequence"/>
</dbReference>
<keyword evidence="2" id="KW-1185">Reference proteome</keyword>
<name>A0ABV4USD0_9BACL</name>
<dbReference type="InterPro" id="IPR007263">
    <property type="entry name" value="DCC1-like"/>
</dbReference>
<sequence>MADPKKHGVILFDGVCNFCNRSVQFIIKRDRNGYFRFASQQSSAGSALLAAFPEALGTDSIVLIERERAYTESTAVLRIARRLDGLWKAAYLAIVIPRPLRDLFYRWFARRRYRWFGKQSSCMMPTPDMRERFLSTD</sequence>
<dbReference type="PANTHER" id="PTHR33639:SF2">
    <property type="entry name" value="DUF393 DOMAIN-CONTAINING PROTEIN"/>
    <property type="match status" value="1"/>
</dbReference>
<dbReference type="InterPro" id="IPR052927">
    <property type="entry name" value="DCC_oxidoreductase"/>
</dbReference>
<dbReference type="Pfam" id="PF04134">
    <property type="entry name" value="DCC1-like"/>
    <property type="match status" value="1"/>
</dbReference>
<comment type="caution">
    <text evidence="1">The sequence shown here is derived from an EMBL/GenBank/DDBJ whole genome shotgun (WGS) entry which is preliminary data.</text>
</comment>
<reference evidence="1 2" key="1">
    <citation type="submission" date="2024-09" db="EMBL/GenBank/DDBJ databases">
        <authorList>
            <person name="Makale K.P.P."/>
            <person name="Makhzoum A."/>
            <person name="Rantong G."/>
            <person name="Rahube T.O."/>
        </authorList>
    </citation>
    <scope>NUCLEOTIDE SEQUENCE [LARGE SCALE GENOMIC DNA]</scope>
    <source>
        <strain evidence="1 2">KM_D13</strain>
    </source>
</reference>
<gene>
    <name evidence="1" type="ORF">ACEU3E_00995</name>
</gene>
<evidence type="ECO:0000313" key="1">
    <source>
        <dbReference type="EMBL" id="MFB0840737.1"/>
    </source>
</evidence>
<organism evidence="1 2">
    <name type="scientific">Paenibacillus oleatilyticus</name>
    <dbReference type="NCBI Taxonomy" id="2594886"/>
    <lineage>
        <taxon>Bacteria</taxon>
        <taxon>Bacillati</taxon>
        <taxon>Bacillota</taxon>
        <taxon>Bacilli</taxon>
        <taxon>Bacillales</taxon>
        <taxon>Paenibacillaceae</taxon>
        <taxon>Paenibacillus</taxon>
    </lineage>
</organism>